<evidence type="ECO:0000313" key="7">
    <source>
        <dbReference type="EMBL" id="PAV75822.1"/>
    </source>
</evidence>
<feature type="coiled-coil region" evidence="4">
    <location>
        <begin position="695"/>
        <end position="736"/>
    </location>
</feature>
<dbReference type="AlphaFoldDB" id="A0A2A2KPG7"/>
<dbReference type="STRING" id="2018661.A0A2A2KPG7"/>
<protein>
    <recommendedName>
        <fullName evidence="2">Structural maintenance of chromosomes protein 5</fullName>
    </recommendedName>
</protein>
<feature type="region of interest" description="Disordered" evidence="5">
    <location>
        <begin position="1"/>
        <end position="65"/>
    </location>
</feature>
<evidence type="ECO:0000259" key="6">
    <source>
        <dbReference type="Pfam" id="PF02463"/>
    </source>
</evidence>
<evidence type="ECO:0000256" key="4">
    <source>
        <dbReference type="SAM" id="Coils"/>
    </source>
</evidence>
<comment type="similarity">
    <text evidence="1">Belongs to the SMC family. SMC5 subfamily.</text>
</comment>
<dbReference type="Proteomes" id="UP000218231">
    <property type="component" value="Unassembled WGS sequence"/>
</dbReference>
<feature type="domain" description="RecF/RecN/SMC N-terminal" evidence="6">
    <location>
        <begin position="99"/>
        <end position="1040"/>
    </location>
</feature>
<proteinExistence type="inferred from homology"/>
<dbReference type="InterPro" id="IPR027417">
    <property type="entry name" value="P-loop_NTPase"/>
</dbReference>
<dbReference type="GO" id="GO:0005634">
    <property type="term" value="C:nucleus"/>
    <property type="evidence" value="ECO:0007669"/>
    <property type="project" value="TreeGrafter"/>
</dbReference>
<evidence type="ECO:0000256" key="2">
    <source>
        <dbReference type="ARBA" id="ARBA00018687"/>
    </source>
</evidence>
<gene>
    <name evidence="7" type="ORF">WR25_13638</name>
</gene>
<accession>A0A2A2KPG7</accession>
<evidence type="ECO:0000256" key="5">
    <source>
        <dbReference type="SAM" id="MobiDB-lite"/>
    </source>
</evidence>
<dbReference type="OrthoDB" id="10254973at2759"/>
<dbReference type="GO" id="GO:0000724">
    <property type="term" value="P:double-strand break repair via homologous recombination"/>
    <property type="evidence" value="ECO:0007669"/>
    <property type="project" value="TreeGrafter"/>
</dbReference>
<feature type="compositionally biased region" description="Acidic residues" evidence="5">
    <location>
        <begin position="28"/>
        <end position="38"/>
    </location>
</feature>
<dbReference type="GO" id="GO:0003697">
    <property type="term" value="F:single-stranded DNA binding"/>
    <property type="evidence" value="ECO:0007669"/>
    <property type="project" value="TreeGrafter"/>
</dbReference>
<comment type="caution">
    <text evidence="7">The sequence shown here is derived from an EMBL/GenBank/DDBJ whole genome shotgun (WGS) entry which is preliminary data.</text>
</comment>
<reference evidence="7 8" key="1">
    <citation type="journal article" date="2017" name="Curr. Biol.">
        <title>Genome architecture and evolution of a unichromosomal asexual nematode.</title>
        <authorList>
            <person name="Fradin H."/>
            <person name="Zegar C."/>
            <person name="Gutwein M."/>
            <person name="Lucas J."/>
            <person name="Kovtun M."/>
            <person name="Corcoran D."/>
            <person name="Baugh L.R."/>
            <person name="Kiontke K."/>
            <person name="Gunsalus K."/>
            <person name="Fitch D.H."/>
            <person name="Piano F."/>
        </authorList>
    </citation>
    <scope>NUCLEOTIDE SEQUENCE [LARGE SCALE GENOMIC DNA]</scope>
    <source>
        <strain evidence="7">PF1309</strain>
    </source>
</reference>
<dbReference type="GO" id="GO:0030915">
    <property type="term" value="C:Smc5-Smc6 complex"/>
    <property type="evidence" value="ECO:0007669"/>
    <property type="project" value="TreeGrafter"/>
</dbReference>
<sequence length="1115" mass="127319">MPRKRRVVDSESDSSDENDGQKSKSDNEGSDEEMDVEDSGGNPQAQDNSVDDAADVSAAQSQSNPASVIRKISRIQLASQNATSSQLVPSHMDYPKGSIIKMIFKDFLTYRHVVVTPGSRLNVLLGPNGTGKSSVICGICLTLGGTPRSLGRSEKINDYIRHGANEGSVELHLCDEAKPSGYTSVKATFRKNTTSFELDGQNSTQMEVKQLVKTYNIQVDNPVAFLAQDKVKSFSEQSPIELLKNTEKAGSPELLELHEKLIEKKKEELAYESAQNISTKNLSALEAQITNLRPKVDAYHQQVRLAEKIKLLEQRKAFLEYDEIVEEVDKQQEKVNEMRAKLTEKERQFNSGHLKTVQLKANIDSAYKMMADKRAQYKHLLSTSKFNPDSYKRELAEAKNNYTRVMNAVRDFDKGLERQKQNLENLGKELDKEQQTLHKMNYDESAFRAKRANFDRRDEELRKIDQELKIRIRKIEQERSGFTDAAYNYHQKIRERAESNLRGNAEQAFYWYQQHHNEFQHPIYIPAVHICTSSQLISRYIEQFVGNDDLLMFICGSKEDDDRLQRAAKQLGLRVNSTILLPENIGGMNVRISDDLRRLGFDNLLHELIDGPDPVKQYLFNVVKTQLIPIAFRPIGNLDGVVKQLQSLPYNRFIVEDLRVNITVSRYNRSNVSTQQSTIRPPRMLFRNHDKLPALHRDEKRINELHEEEMKARRAGEKMNEQRQKIQADRDKAYEENQQWKSIQNKIRELEGRIEIGKKTLEQSCSSTTRPTAKSAEEELNTAKEKIYEHLFDRLKHTVRNMETARANAVKIEIYQMQIDNLSALKRDVDLERVQKEGELADDKIRLKDQEGEFLKLEKNRQTKARTLYNTCRLGDTRVDKLNNDGEKKKHEAISKVFAANKLPDTVDEVNKQLQTELARQNIAGDSGTVQDVEKLKQLEDEKAALEDNQNKQKELRDKWSANMLKMEIGSYGILIMVSFRSGERLKRLDNKVQSGGERSVSTMLYLLALQELCPVPFRCVDEINQGMDPTNERKVFDIMVDKLSSDVGHLGKSQYFLLTPKLLKGLKFNEKCTALVVENGAKLSNKITEVGTMNLAQKLDAVYGGIAPISAGGD</sequence>
<keyword evidence="8" id="KW-1185">Reference proteome</keyword>
<dbReference type="PANTHER" id="PTHR45916">
    <property type="entry name" value="STRUCTURAL MAINTENANCE OF CHROMOSOMES PROTEIN 5"/>
    <property type="match status" value="1"/>
</dbReference>
<dbReference type="PANTHER" id="PTHR45916:SF1">
    <property type="entry name" value="STRUCTURAL MAINTENANCE OF CHROMOSOMES PROTEIN 5"/>
    <property type="match status" value="1"/>
</dbReference>
<dbReference type="Gene3D" id="3.40.50.300">
    <property type="entry name" value="P-loop containing nucleotide triphosphate hydrolases"/>
    <property type="match status" value="2"/>
</dbReference>
<dbReference type="EMBL" id="LIAE01008035">
    <property type="protein sequence ID" value="PAV75822.1"/>
    <property type="molecule type" value="Genomic_DNA"/>
</dbReference>
<feature type="coiled-coil region" evidence="4">
    <location>
        <begin position="409"/>
        <end position="443"/>
    </location>
</feature>
<evidence type="ECO:0000256" key="3">
    <source>
        <dbReference type="ARBA" id="ARBA00023054"/>
    </source>
</evidence>
<feature type="coiled-coil region" evidence="4">
    <location>
        <begin position="321"/>
        <end position="348"/>
    </location>
</feature>
<dbReference type="Pfam" id="PF02463">
    <property type="entry name" value="SMC_N"/>
    <property type="match status" value="1"/>
</dbReference>
<keyword evidence="3 4" id="KW-0175">Coiled coil</keyword>
<organism evidence="7 8">
    <name type="scientific">Diploscapter pachys</name>
    <dbReference type="NCBI Taxonomy" id="2018661"/>
    <lineage>
        <taxon>Eukaryota</taxon>
        <taxon>Metazoa</taxon>
        <taxon>Ecdysozoa</taxon>
        <taxon>Nematoda</taxon>
        <taxon>Chromadorea</taxon>
        <taxon>Rhabditida</taxon>
        <taxon>Rhabditina</taxon>
        <taxon>Rhabditomorpha</taxon>
        <taxon>Rhabditoidea</taxon>
        <taxon>Rhabditidae</taxon>
        <taxon>Diploscapter</taxon>
    </lineage>
</organism>
<dbReference type="InterPro" id="IPR003395">
    <property type="entry name" value="RecF/RecN/SMC_N"/>
</dbReference>
<feature type="compositionally biased region" description="Low complexity" evidence="5">
    <location>
        <begin position="55"/>
        <end position="64"/>
    </location>
</feature>
<feature type="coiled-coil region" evidence="4">
    <location>
        <begin position="929"/>
        <end position="959"/>
    </location>
</feature>
<dbReference type="SUPFAM" id="SSF52540">
    <property type="entry name" value="P-loop containing nucleoside triphosphate hydrolases"/>
    <property type="match status" value="2"/>
</dbReference>
<evidence type="ECO:0000256" key="1">
    <source>
        <dbReference type="ARBA" id="ARBA00010171"/>
    </source>
</evidence>
<evidence type="ECO:0000313" key="8">
    <source>
        <dbReference type="Proteomes" id="UP000218231"/>
    </source>
</evidence>
<name>A0A2A2KPG7_9BILA</name>